<dbReference type="SUPFAM" id="SSF54637">
    <property type="entry name" value="Thioesterase/thiol ester dehydrase-isomerase"/>
    <property type="match status" value="1"/>
</dbReference>
<dbReference type="RefSeq" id="XP_014171638.1">
    <property type="nucleotide sequence ID" value="XM_014316163.1"/>
</dbReference>
<protein>
    <submittedName>
        <fullName evidence="4">Thioesterase family protein</fullName>
    </submittedName>
</protein>
<keyword evidence="2" id="KW-0812">Transmembrane</keyword>
<dbReference type="EMBL" id="GL629782">
    <property type="protein sequence ID" value="EFX02156.1"/>
    <property type="molecule type" value="Genomic_DNA"/>
</dbReference>
<reference evidence="4 5" key="1">
    <citation type="journal article" date="2011" name="Proc. Natl. Acad. Sci. U.S.A.">
        <title>Genome and transcriptome analyses of the mountain pine beetle-fungal symbiont Grosmannia clavigera, a lodgepole pine pathogen.</title>
        <authorList>
            <person name="DiGuistini S."/>
            <person name="Wang Y."/>
            <person name="Liao N.Y."/>
            <person name="Taylor G."/>
            <person name="Tanguay P."/>
            <person name="Feau N."/>
            <person name="Henrissat B."/>
            <person name="Chan S.K."/>
            <person name="Hesse-Orce U."/>
            <person name="Alamouti S.M."/>
            <person name="Tsui C.K.M."/>
            <person name="Docking R.T."/>
            <person name="Levasseur A."/>
            <person name="Haridas S."/>
            <person name="Robertson G."/>
            <person name="Birol I."/>
            <person name="Holt R.A."/>
            <person name="Marra M.A."/>
            <person name="Hamelin R.C."/>
            <person name="Hirst M."/>
            <person name="Jones S.J.M."/>
            <person name="Bohlmann J."/>
            <person name="Breuil C."/>
        </authorList>
    </citation>
    <scope>NUCLEOTIDE SEQUENCE [LARGE SCALE GENOMIC DNA]</scope>
    <source>
        <strain evidence="5">kw1407 / UAMH 11150</strain>
    </source>
</reference>
<name>F0XJ24_GROCL</name>
<feature type="compositionally biased region" description="Polar residues" evidence="1">
    <location>
        <begin position="54"/>
        <end position="65"/>
    </location>
</feature>
<keyword evidence="2" id="KW-1133">Transmembrane helix</keyword>
<accession>F0XJ24</accession>
<dbReference type="InterPro" id="IPR052061">
    <property type="entry name" value="PTE-AB_protein"/>
</dbReference>
<dbReference type="InterPro" id="IPR029069">
    <property type="entry name" value="HotDog_dom_sf"/>
</dbReference>
<dbReference type="Gene3D" id="3.10.129.10">
    <property type="entry name" value="Hotdog Thioesterase"/>
    <property type="match status" value="1"/>
</dbReference>
<evidence type="ECO:0000313" key="5">
    <source>
        <dbReference type="Proteomes" id="UP000007796"/>
    </source>
</evidence>
<dbReference type="STRING" id="655863.F0XJ24"/>
<evidence type="ECO:0000256" key="1">
    <source>
        <dbReference type="SAM" id="MobiDB-lite"/>
    </source>
</evidence>
<sequence length="321" mass="34955">MLPRAARSAVSATATAPLVRLPLRLGSASSWSHQKPSTASPLPSRPSRSFFSPENQFGSRQYSTASSPPPPSRRRPWIRPSTVVFLLLGAGFGLPLYGFVAQLVPTLPDRGSAAEDKARVVLETRAARLPLVVQLTTDPAWIEWTVGSRWAKDHQPSSTDLETDLASDSPRERLTRDALGGVQGMTGYHRVFLHEQTGELVSVVYLGNALSGFPTRAHGGALATLLDEALGRCAIHTLPARTGVTARLELQYRRPVAVPDFYVVRCRPELPPASSPKASQDLRKLWCSATLETIAGQTCVEARGLFVVPRGYKLGRVEDRF</sequence>
<evidence type="ECO:0000313" key="4">
    <source>
        <dbReference type="EMBL" id="EFX02156.1"/>
    </source>
</evidence>
<dbReference type="PANTHER" id="PTHR47260">
    <property type="entry name" value="UPF0644 PROTEIN PB2B4.06"/>
    <property type="match status" value="1"/>
</dbReference>
<dbReference type="FunCoup" id="F0XJ24">
    <property type="interactions" value="13"/>
</dbReference>
<dbReference type="PANTHER" id="PTHR47260:SF1">
    <property type="entry name" value="UPF0644 PROTEIN PB2B4.06"/>
    <property type="match status" value="1"/>
</dbReference>
<keyword evidence="2" id="KW-0472">Membrane</keyword>
<keyword evidence="5" id="KW-1185">Reference proteome</keyword>
<feature type="domain" description="Thioesterase" evidence="3">
    <location>
        <begin position="217"/>
        <end position="268"/>
    </location>
</feature>
<gene>
    <name evidence="4" type="ORF">CMQ_2205</name>
</gene>
<dbReference type="OrthoDB" id="506431at2759"/>
<dbReference type="Pfam" id="PF03061">
    <property type="entry name" value="4HBT"/>
    <property type="match status" value="1"/>
</dbReference>
<dbReference type="AlphaFoldDB" id="F0XJ24"/>
<dbReference type="Proteomes" id="UP000007796">
    <property type="component" value="Unassembled WGS sequence"/>
</dbReference>
<evidence type="ECO:0000256" key="2">
    <source>
        <dbReference type="SAM" id="Phobius"/>
    </source>
</evidence>
<feature type="transmembrane region" description="Helical" evidence="2">
    <location>
        <begin position="83"/>
        <end position="104"/>
    </location>
</feature>
<organism evidence="5">
    <name type="scientific">Grosmannia clavigera (strain kw1407 / UAMH 11150)</name>
    <name type="common">Blue stain fungus</name>
    <name type="synonym">Graphiocladiella clavigera</name>
    <dbReference type="NCBI Taxonomy" id="655863"/>
    <lineage>
        <taxon>Eukaryota</taxon>
        <taxon>Fungi</taxon>
        <taxon>Dikarya</taxon>
        <taxon>Ascomycota</taxon>
        <taxon>Pezizomycotina</taxon>
        <taxon>Sordariomycetes</taxon>
        <taxon>Sordariomycetidae</taxon>
        <taxon>Ophiostomatales</taxon>
        <taxon>Ophiostomataceae</taxon>
        <taxon>Leptographium</taxon>
    </lineage>
</organism>
<evidence type="ECO:0000259" key="3">
    <source>
        <dbReference type="Pfam" id="PF03061"/>
    </source>
</evidence>
<feature type="compositionally biased region" description="Low complexity" evidence="1">
    <location>
        <begin position="36"/>
        <end position="53"/>
    </location>
</feature>
<dbReference type="HOGENOM" id="CLU_052827_0_2_1"/>
<dbReference type="GeneID" id="25975169"/>
<feature type="region of interest" description="Disordered" evidence="1">
    <location>
        <begin position="28"/>
        <end position="74"/>
    </location>
</feature>
<dbReference type="InParanoid" id="F0XJ24"/>
<dbReference type="eggNOG" id="KOG4781">
    <property type="taxonomic scope" value="Eukaryota"/>
</dbReference>
<dbReference type="InterPro" id="IPR006683">
    <property type="entry name" value="Thioestr_dom"/>
</dbReference>
<dbReference type="CDD" id="cd03443">
    <property type="entry name" value="PaaI_thioesterase"/>
    <property type="match status" value="1"/>
</dbReference>
<proteinExistence type="predicted"/>